<dbReference type="Pfam" id="PF03852">
    <property type="entry name" value="Vsr"/>
    <property type="match status" value="1"/>
</dbReference>
<dbReference type="NCBIfam" id="TIGR00632">
    <property type="entry name" value="vsr"/>
    <property type="match status" value="1"/>
</dbReference>
<reference evidence="8 9" key="1">
    <citation type="submission" date="2017-02" db="EMBL/GenBank/DDBJ databases">
        <title>The new phylogeny of genus Mycobacterium.</title>
        <authorList>
            <person name="Tortoli E."/>
            <person name="Trovato A."/>
            <person name="Cirillo D.M."/>
        </authorList>
    </citation>
    <scope>NUCLEOTIDE SEQUENCE [LARGE SCALE GENOMIC DNA]</scope>
    <source>
        <strain evidence="8 9">RW6</strain>
    </source>
</reference>
<evidence type="ECO:0000256" key="6">
    <source>
        <dbReference type="ARBA" id="ARBA00029466"/>
    </source>
</evidence>
<evidence type="ECO:0000256" key="7">
    <source>
        <dbReference type="SAM" id="MobiDB-lite"/>
    </source>
</evidence>
<protein>
    <submittedName>
        <fullName evidence="8">Very short patch repair endonuclease</fullName>
    </submittedName>
</protein>
<keyword evidence="5" id="KW-0234">DNA repair</keyword>
<keyword evidence="4" id="KW-0378">Hydrolase</keyword>
<evidence type="ECO:0000256" key="4">
    <source>
        <dbReference type="ARBA" id="ARBA00022801"/>
    </source>
</evidence>
<evidence type="ECO:0000313" key="9">
    <source>
        <dbReference type="Proteomes" id="UP000192448"/>
    </source>
</evidence>
<accession>A0A1X0B789</accession>
<evidence type="ECO:0000256" key="5">
    <source>
        <dbReference type="ARBA" id="ARBA00023204"/>
    </source>
</evidence>
<name>A0A1X0B789_9MYCO</name>
<evidence type="ECO:0000313" key="8">
    <source>
        <dbReference type="EMBL" id="ORA38207.1"/>
    </source>
</evidence>
<keyword evidence="3" id="KW-0227">DNA damage</keyword>
<sequence length="142" mass="16492">MPESWASSDHARTAMRANKSRDTTPELAIRRFLHAAGLRYRVNARPIPQLRRTADVVFTRRRVAVFIDGCFWHGCPEHHRLPTANSEYWMAKVQRNSARDKDTDAKLRDAGWVVLRYWAHEDPQIVADEIRQTVLAACQIRN</sequence>
<keyword evidence="2 8" id="KW-0255">Endonuclease</keyword>
<comment type="similarity">
    <text evidence="6">Belongs to the Vsr family.</text>
</comment>
<dbReference type="AlphaFoldDB" id="A0A1X0B789"/>
<dbReference type="InterPro" id="IPR011335">
    <property type="entry name" value="Restrct_endonuc-II-like"/>
</dbReference>
<dbReference type="InterPro" id="IPR004603">
    <property type="entry name" value="DNA_mismatch_endonuc_vsr"/>
</dbReference>
<proteinExistence type="inferred from homology"/>
<feature type="region of interest" description="Disordered" evidence="7">
    <location>
        <begin position="1"/>
        <end position="22"/>
    </location>
</feature>
<dbReference type="GO" id="GO:0004519">
    <property type="term" value="F:endonuclease activity"/>
    <property type="evidence" value="ECO:0007669"/>
    <property type="project" value="UniProtKB-KW"/>
</dbReference>
<dbReference type="Proteomes" id="UP000192448">
    <property type="component" value="Unassembled WGS sequence"/>
</dbReference>
<evidence type="ECO:0000256" key="2">
    <source>
        <dbReference type="ARBA" id="ARBA00022759"/>
    </source>
</evidence>
<dbReference type="STRING" id="1927124.BST13_06375"/>
<evidence type="ECO:0000256" key="1">
    <source>
        <dbReference type="ARBA" id="ARBA00022722"/>
    </source>
</evidence>
<dbReference type="GO" id="GO:0006298">
    <property type="term" value="P:mismatch repair"/>
    <property type="evidence" value="ECO:0007669"/>
    <property type="project" value="InterPro"/>
</dbReference>
<dbReference type="EMBL" id="MVHF01000004">
    <property type="protein sequence ID" value="ORA38207.1"/>
    <property type="molecule type" value="Genomic_DNA"/>
</dbReference>
<dbReference type="CDD" id="cd00221">
    <property type="entry name" value="Vsr"/>
    <property type="match status" value="1"/>
</dbReference>
<organism evidence="8 9">
    <name type="scientific">Mycobacterium aquaticum</name>
    <dbReference type="NCBI Taxonomy" id="1927124"/>
    <lineage>
        <taxon>Bacteria</taxon>
        <taxon>Bacillati</taxon>
        <taxon>Actinomycetota</taxon>
        <taxon>Actinomycetes</taxon>
        <taxon>Mycobacteriales</taxon>
        <taxon>Mycobacteriaceae</taxon>
        <taxon>Mycobacterium</taxon>
    </lineage>
</organism>
<dbReference type="GO" id="GO:0016787">
    <property type="term" value="F:hydrolase activity"/>
    <property type="evidence" value="ECO:0007669"/>
    <property type="project" value="UniProtKB-KW"/>
</dbReference>
<evidence type="ECO:0000256" key="3">
    <source>
        <dbReference type="ARBA" id="ARBA00022763"/>
    </source>
</evidence>
<comment type="caution">
    <text evidence="8">The sequence shown here is derived from an EMBL/GenBank/DDBJ whole genome shotgun (WGS) entry which is preliminary data.</text>
</comment>
<gene>
    <name evidence="8" type="ORF">BST13_06375</name>
</gene>
<keyword evidence="9" id="KW-1185">Reference proteome</keyword>
<dbReference type="Gene3D" id="3.40.960.10">
    <property type="entry name" value="VSR Endonuclease"/>
    <property type="match status" value="1"/>
</dbReference>
<keyword evidence="1" id="KW-0540">Nuclease</keyword>
<dbReference type="SUPFAM" id="SSF52980">
    <property type="entry name" value="Restriction endonuclease-like"/>
    <property type="match status" value="1"/>
</dbReference>